<dbReference type="SUPFAM" id="SSF55136">
    <property type="entry name" value="Probable bacterial effector-binding domain"/>
    <property type="match status" value="1"/>
</dbReference>
<dbReference type="InterPro" id="IPR011256">
    <property type="entry name" value="Reg_factor_effector_dom_sf"/>
</dbReference>
<organism evidence="2 3">
    <name type="scientific">Flavobacterium muglaense</name>
    <dbReference type="NCBI Taxonomy" id="2764716"/>
    <lineage>
        <taxon>Bacteria</taxon>
        <taxon>Pseudomonadati</taxon>
        <taxon>Bacteroidota</taxon>
        <taxon>Flavobacteriia</taxon>
        <taxon>Flavobacteriales</taxon>
        <taxon>Flavobacteriaceae</taxon>
        <taxon>Flavobacterium</taxon>
    </lineage>
</organism>
<dbReference type="AlphaFoldDB" id="A0A923N2F6"/>
<dbReference type="EMBL" id="JACRUL010000073">
    <property type="protein sequence ID" value="MBC5846111.1"/>
    <property type="molecule type" value="Genomic_DNA"/>
</dbReference>
<protein>
    <submittedName>
        <fullName evidence="2">SRPBCC family protein</fullName>
    </submittedName>
</protein>
<gene>
    <name evidence="2" type="ORF">H8R25_16955</name>
</gene>
<dbReference type="Pfam" id="PF10604">
    <property type="entry name" value="Polyketide_cyc2"/>
    <property type="match status" value="1"/>
</dbReference>
<feature type="region of interest" description="Disordered" evidence="1">
    <location>
        <begin position="351"/>
        <end position="374"/>
    </location>
</feature>
<keyword evidence="3" id="KW-1185">Reference proteome</keyword>
<comment type="caution">
    <text evidence="2">The sequence shown here is derived from an EMBL/GenBank/DDBJ whole genome shotgun (WGS) entry which is preliminary data.</text>
</comment>
<proteinExistence type="predicted"/>
<dbReference type="SUPFAM" id="SSF55961">
    <property type="entry name" value="Bet v1-like"/>
    <property type="match status" value="1"/>
</dbReference>
<evidence type="ECO:0000313" key="2">
    <source>
        <dbReference type="EMBL" id="MBC5846111.1"/>
    </source>
</evidence>
<sequence>MRILKYIFLLLLLSLVALSIFIATQKGDFTVERSKVINAPKNTVYSYVNDYKNWADFGSWVTEDPDMKMQYPENTIGNGASCSWEGTEGNGTMKTIYTKENDSISQTMDYNGTNSTVSWKFKDTIGGTKVTWKTEGKMSFLFKIYTALNGGVDKVIGSMYEKSLVNLDKALDFEINTFAVKEDGLVTKPEIFYLAQTFTSEIAKVNKNFKIVTPKITTFCEENNIEISGKPFIIYHTYDLAKQLTRISICIPIKSEIFITQGSEILSGKLPAFEAVKTTVTGDISHVKKGYDKAAELLITNKLTPNPAISHIEFFITNKSDINDPSKWVTEVYVPFLPKVVPVKTYYKAPVTTTNNGDTDDETGGTEPKKIKKPVIKVTDPKVPVLKNKDDEDSEF</sequence>
<accession>A0A923N2F6</accession>
<reference evidence="2 3" key="1">
    <citation type="submission" date="2020-08" db="EMBL/GenBank/DDBJ databases">
        <title>Description of novel Flavobacterium F-392 isolate.</title>
        <authorList>
            <person name="Saticioglu I.B."/>
            <person name="Duman M."/>
            <person name="Altun S."/>
        </authorList>
    </citation>
    <scope>NUCLEOTIDE SEQUENCE [LARGE SCALE GENOMIC DNA]</scope>
    <source>
        <strain evidence="2 3">F-392</strain>
    </source>
</reference>
<dbReference type="Proteomes" id="UP000641454">
    <property type="component" value="Unassembled WGS sequence"/>
</dbReference>
<name>A0A923N2F6_9FLAO</name>
<dbReference type="Gene3D" id="3.20.80.10">
    <property type="entry name" value="Regulatory factor, effector binding domain"/>
    <property type="match status" value="1"/>
</dbReference>
<dbReference type="CDD" id="cd07818">
    <property type="entry name" value="SRPBCC_1"/>
    <property type="match status" value="1"/>
</dbReference>
<dbReference type="InterPro" id="IPR019587">
    <property type="entry name" value="Polyketide_cyclase/dehydratase"/>
</dbReference>
<dbReference type="Gene3D" id="3.30.530.20">
    <property type="match status" value="1"/>
</dbReference>
<dbReference type="RefSeq" id="WP_187021445.1">
    <property type="nucleotide sequence ID" value="NZ_JACRUK010000071.1"/>
</dbReference>
<evidence type="ECO:0000313" key="3">
    <source>
        <dbReference type="Proteomes" id="UP000641454"/>
    </source>
</evidence>
<evidence type="ECO:0000256" key="1">
    <source>
        <dbReference type="SAM" id="MobiDB-lite"/>
    </source>
</evidence>
<dbReference type="InterPro" id="IPR023393">
    <property type="entry name" value="START-like_dom_sf"/>
</dbReference>